<organism evidence="6 7">
    <name type="scientific">Chlamydomonas reinhardtii</name>
    <name type="common">Chlamydomonas smithii</name>
    <dbReference type="NCBI Taxonomy" id="3055"/>
    <lineage>
        <taxon>Eukaryota</taxon>
        <taxon>Viridiplantae</taxon>
        <taxon>Chlorophyta</taxon>
        <taxon>core chlorophytes</taxon>
        <taxon>Chlorophyceae</taxon>
        <taxon>CS clade</taxon>
        <taxon>Chlamydomonadales</taxon>
        <taxon>Chlamydomonadaceae</taxon>
        <taxon>Chlamydomonas</taxon>
    </lineage>
</organism>
<dbReference type="AlphaFoldDB" id="A0A2K3DZ92"/>
<dbReference type="GO" id="GO:0004252">
    <property type="term" value="F:serine-type endopeptidase activity"/>
    <property type="evidence" value="ECO:0000318"/>
    <property type="project" value="GO_Central"/>
</dbReference>
<evidence type="ECO:0000256" key="2">
    <source>
        <dbReference type="ARBA" id="ARBA00022801"/>
    </source>
</evidence>
<keyword evidence="2" id="KW-0378">Hydrolase</keyword>
<dbReference type="InterPro" id="IPR046449">
    <property type="entry name" value="DEGP_PDZ_sf"/>
</dbReference>
<keyword evidence="1" id="KW-0645">Protease</keyword>
<feature type="domain" description="Protease Do-like PDZ" evidence="5">
    <location>
        <begin position="542"/>
        <end position="743"/>
    </location>
</feature>
<dbReference type="PANTHER" id="PTHR45980:SF18">
    <property type="entry name" value="PROTEASE DO-LIKE 9"/>
    <property type="match status" value="1"/>
</dbReference>
<dbReference type="ExpressionAtlas" id="A0A2K3DZ92">
    <property type="expression patterns" value="baseline"/>
</dbReference>
<dbReference type="Proteomes" id="UP000006906">
    <property type="component" value="Chromosome 3"/>
</dbReference>
<keyword evidence="7" id="KW-1185">Reference proteome</keyword>
<feature type="compositionally biased region" description="Gly residues" evidence="4">
    <location>
        <begin position="364"/>
        <end position="380"/>
    </location>
</feature>
<evidence type="ECO:0000256" key="4">
    <source>
        <dbReference type="SAM" id="MobiDB-lite"/>
    </source>
</evidence>
<dbReference type="InterPro" id="IPR036034">
    <property type="entry name" value="PDZ_sf"/>
</dbReference>
<dbReference type="OrthoDB" id="540797at2759"/>
<dbReference type="PANTHER" id="PTHR45980">
    <property type="match status" value="1"/>
</dbReference>
<evidence type="ECO:0000256" key="3">
    <source>
        <dbReference type="ARBA" id="ARBA00022825"/>
    </source>
</evidence>
<feature type="compositionally biased region" description="Basic residues" evidence="4">
    <location>
        <begin position="775"/>
        <end position="789"/>
    </location>
</feature>
<dbReference type="InParanoid" id="A0A2K3DZ92"/>
<dbReference type="KEGG" id="cre:CHLRE_03g203730v5"/>
<reference evidence="6 7" key="1">
    <citation type="journal article" date="2007" name="Science">
        <title>The Chlamydomonas genome reveals the evolution of key animal and plant functions.</title>
        <authorList>
            <person name="Merchant S.S."/>
            <person name="Prochnik S.E."/>
            <person name="Vallon O."/>
            <person name="Harris E.H."/>
            <person name="Karpowicz S.J."/>
            <person name="Witman G.B."/>
            <person name="Terry A."/>
            <person name="Salamov A."/>
            <person name="Fritz-Laylin L.K."/>
            <person name="Marechal-Drouard L."/>
            <person name="Marshall W.F."/>
            <person name="Qu L.H."/>
            <person name="Nelson D.R."/>
            <person name="Sanderfoot A.A."/>
            <person name="Spalding M.H."/>
            <person name="Kapitonov V.V."/>
            <person name="Ren Q."/>
            <person name="Ferris P."/>
            <person name="Lindquist E."/>
            <person name="Shapiro H."/>
            <person name="Lucas S.M."/>
            <person name="Grimwood J."/>
            <person name="Schmutz J."/>
            <person name="Cardol P."/>
            <person name="Cerutti H."/>
            <person name="Chanfreau G."/>
            <person name="Chen C.L."/>
            <person name="Cognat V."/>
            <person name="Croft M.T."/>
            <person name="Dent R."/>
            <person name="Dutcher S."/>
            <person name="Fernandez E."/>
            <person name="Fukuzawa H."/>
            <person name="Gonzalez-Ballester D."/>
            <person name="Gonzalez-Halphen D."/>
            <person name="Hallmann A."/>
            <person name="Hanikenne M."/>
            <person name="Hippler M."/>
            <person name="Inwood W."/>
            <person name="Jabbari K."/>
            <person name="Kalanon M."/>
            <person name="Kuras R."/>
            <person name="Lefebvre P.A."/>
            <person name="Lemaire S.D."/>
            <person name="Lobanov A.V."/>
            <person name="Lohr M."/>
            <person name="Manuell A."/>
            <person name="Meier I."/>
            <person name="Mets L."/>
            <person name="Mittag M."/>
            <person name="Mittelmeier T."/>
            <person name="Moroney J.V."/>
            <person name="Moseley J."/>
            <person name="Napoli C."/>
            <person name="Nedelcu A.M."/>
            <person name="Niyogi K."/>
            <person name="Novoselov S.V."/>
            <person name="Paulsen I.T."/>
            <person name="Pazour G."/>
            <person name="Purton S."/>
            <person name="Ral J.P."/>
            <person name="Riano-Pachon D.M."/>
            <person name="Riekhof W."/>
            <person name="Rymarquis L."/>
            <person name="Schroda M."/>
            <person name="Stern D."/>
            <person name="Umen J."/>
            <person name="Willows R."/>
            <person name="Wilson N."/>
            <person name="Zimmer S.L."/>
            <person name="Allmer J."/>
            <person name="Balk J."/>
            <person name="Bisova K."/>
            <person name="Chen C.J."/>
            <person name="Elias M."/>
            <person name="Gendler K."/>
            <person name="Hauser C."/>
            <person name="Lamb M.R."/>
            <person name="Ledford H."/>
            <person name="Long J.C."/>
            <person name="Minagawa J."/>
            <person name="Page M.D."/>
            <person name="Pan J."/>
            <person name="Pootakham W."/>
            <person name="Roje S."/>
            <person name="Rose A."/>
            <person name="Stahlberg E."/>
            <person name="Terauchi A.M."/>
            <person name="Yang P."/>
            <person name="Ball S."/>
            <person name="Bowler C."/>
            <person name="Dieckmann C.L."/>
            <person name="Gladyshev V.N."/>
            <person name="Green P."/>
            <person name="Jorgensen R."/>
            <person name="Mayfield S."/>
            <person name="Mueller-Roeber B."/>
            <person name="Rajamani S."/>
            <person name="Sayre R.T."/>
            <person name="Brokstein P."/>
            <person name="Dubchak I."/>
            <person name="Goodstein D."/>
            <person name="Hornick L."/>
            <person name="Huang Y.W."/>
            <person name="Jhaveri J."/>
            <person name="Luo Y."/>
            <person name="Martinez D."/>
            <person name="Ngau W.C."/>
            <person name="Otillar B."/>
            <person name="Poliakov A."/>
            <person name="Porter A."/>
            <person name="Szajkowski L."/>
            <person name="Werner G."/>
            <person name="Zhou K."/>
            <person name="Grigoriev I.V."/>
            <person name="Rokhsar D.S."/>
            <person name="Grossman A.R."/>
        </authorList>
    </citation>
    <scope>NUCLEOTIDE SEQUENCE [LARGE SCALE GENOMIC DNA]</scope>
    <source>
        <strain evidence="7">CC-503</strain>
    </source>
</reference>
<dbReference type="Gene3D" id="2.30.42.10">
    <property type="match status" value="1"/>
</dbReference>
<proteinExistence type="predicted"/>
<dbReference type="Pfam" id="PF17815">
    <property type="entry name" value="PDZ_3"/>
    <property type="match status" value="1"/>
</dbReference>
<evidence type="ECO:0000313" key="7">
    <source>
        <dbReference type="Proteomes" id="UP000006906"/>
    </source>
</evidence>
<dbReference type="EMBL" id="CM008964">
    <property type="protein sequence ID" value="PNW85827.1"/>
    <property type="molecule type" value="Genomic_DNA"/>
</dbReference>
<dbReference type="Gene3D" id="3.20.190.20">
    <property type="match status" value="1"/>
</dbReference>
<feature type="compositionally biased region" description="Basic residues" evidence="4">
    <location>
        <begin position="386"/>
        <end position="398"/>
    </location>
</feature>
<dbReference type="InterPro" id="IPR041517">
    <property type="entry name" value="DEGP_PDZ"/>
</dbReference>
<sequence length="789" mass="79928">MVGGIVGVPLSRCRLDSAAASALSSTSRSSAAAAAAAATRAVAAAATARPCVATACSPSGSASSWAAASACRVSTGPHASASLAGAGGEHAGARGAAWVCHATRPVRKPPLRMRAPPPQPEDGAESGGATGDDDLALKEAVAAAAAALLPGVVRVTCVQDLPRFDMPLLLGTFRSSTCNAVAVVHGGQRYLLAPSAAVAYGSQVRVYLPGREKPFPARVAHLAVDCELAALELIGSSSSSNGSNGSGSSSSSSSGGSAAAAAAVEEFWGALQPYQLADQGLPALQAAVGVVSYAEAQPQPSLSPGTVMRTEVITYPSALQRLLGLTVAVAISKEQLGSAVVDGRGQCLGVVFGRTVGSGRRKGGGAGSGAGSGGSGGGGSDSRWGQGRRRVGRRRGRRGQQEASALVVPVPVVAHFLEDLQKHGRYLGFPTLGIQWRRTESPALRRYTGMAPEQTGVAIVSINPTAALAAAGGQPLDVLAAVGDAAVGNDGTVAFRGGSESINISYHISQFQVGDTLDLTLLRRGAALTLPITLGVPGRLLPLHLAGAPPQWLVVSGLVLTVLSGPFLEGAFGRGWAVRAPVQLLREWHNHPASEDEQVVVVAECQDMGPGSATDGYERRAVMHQRVVRCNGQRVRNLRHLTLMVAEAIADATIAPAVPAAAAAATTVDVTATATAAVGSSSQSPELGSGSGSGSSSGPPLDPSYITLELSSRLVMVLPLEVVVADTREMLGEYEVAHAVSEDLRTEYEGVMKARRQQLAAAGEKGAGAGEKAGKGKGKGRGGRSGKGR</sequence>
<dbReference type="SUPFAM" id="SSF50494">
    <property type="entry name" value="Trypsin-like serine proteases"/>
    <property type="match status" value="1"/>
</dbReference>
<dbReference type="InterPro" id="IPR009003">
    <property type="entry name" value="Peptidase_S1_PA"/>
</dbReference>
<gene>
    <name evidence="6" type="ORF">CHLRE_03g203730v5</name>
</gene>
<dbReference type="GO" id="GO:0006508">
    <property type="term" value="P:proteolysis"/>
    <property type="evidence" value="ECO:0007669"/>
    <property type="project" value="UniProtKB-KW"/>
</dbReference>
<protein>
    <recommendedName>
        <fullName evidence="5">Protease Do-like PDZ domain-containing protein</fullName>
    </recommendedName>
</protein>
<feature type="region of interest" description="Disordered" evidence="4">
    <location>
        <begin position="107"/>
        <end position="132"/>
    </location>
</feature>
<evidence type="ECO:0000313" key="6">
    <source>
        <dbReference type="EMBL" id="PNW85827.1"/>
    </source>
</evidence>
<name>A0A2K3DZ92_CHLRE</name>
<feature type="region of interest" description="Disordered" evidence="4">
    <location>
        <begin position="360"/>
        <end position="402"/>
    </location>
</feature>
<dbReference type="RefSeq" id="XP_042926514.1">
    <property type="nucleotide sequence ID" value="XM_043061435.1"/>
</dbReference>
<dbReference type="GeneID" id="5718882"/>
<keyword evidence="3" id="KW-0720">Serine protease</keyword>
<feature type="compositionally biased region" description="Low complexity" evidence="4">
    <location>
        <begin position="677"/>
        <end position="688"/>
    </location>
</feature>
<evidence type="ECO:0000256" key="1">
    <source>
        <dbReference type="ARBA" id="ARBA00022670"/>
    </source>
</evidence>
<feature type="region of interest" description="Disordered" evidence="4">
    <location>
        <begin position="677"/>
        <end position="700"/>
    </location>
</feature>
<feature type="region of interest" description="Disordered" evidence="4">
    <location>
        <begin position="757"/>
        <end position="789"/>
    </location>
</feature>
<accession>A0A2K3DZ92</accession>
<evidence type="ECO:0000259" key="5">
    <source>
        <dbReference type="Pfam" id="PF17815"/>
    </source>
</evidence>
<dbReference type="Gramene" id="PNW85827">
    <property type="protein sequence ID" value="PNW85827"/>
    <property type="gene ID" value="CHLRE_03g203730v5"/>
</dbReference>
<dbReference type="STRING" id="3055.A0A2K3DZ92"/>